<feature type="domain" description="Reverse transcriptase zinc-binding" evidence="2">
    <location>
        <begin position="885"/>
        <end position="958"/>
    </location>
</feature>
<dbReference type="InterPro" id="IPR005135">
    <property type="entry name" value="Endo/exonuclease/phosphatase"/>
</dbReference>
<dbReference type="AlphaFoldDB" id="A0A2U1KVH5"/>
<dbReference type="Gene3D" id="3.60.10.10">
    <property type="entry name" value="Endonuclease/exonuclease/phosphatase"/>
    <property type="match status" value="1"/>
</dbReference>
<dbReference type="Pfam" id="PF03372">
    <property type="entry name" value="Exo_endo_phos"/>
    <property type="match status" value="1"/>
</dbReference>
<evidence type="ECO:0000259" key="2">
    <source>
        <dbReference type="Pfam" id="PF13966"/>
    </source>
</evidence>
<sequence length="1002" mass="115259">MKDRTEFYSRFAWIEIRGIPFELGSKATINNALEGWGKVIDTTNCSLPNLIVDGMLSFVEITTPNPVRRVAQVQVSESKNLPVWIAEAIETEEQRIITIQEKNFISDTDSLKPHFPIPNTPTLTNDSHRHQNQMDPMGIIPIGESNPITPDTTVIAGVDFQHQSLHVAPADKVDYHCSLQPIVNSDLENSEHELCCQNKESIQRIRETKIKKKKIEGIKERSTLKSKAKQKGKKKKLEGLVDEDWSDDEDDEVGDPMNSNMRILSWNTRGLGCKKKGRMTSQVVRLQKIDLILIQETQVELVNRPILNTVWSDVTFDGIQVPSHGRSGGLLTLWKKDSFNMISQWASSNWLAIIGTPVNSQNRVLIVNIYAPQSEILKCNLWAQLSFLLSKWKGLVCLAGDFNSILDASERINSTVNHASMNNFKQFVLYNQLIDAPLSNSQFTREGDRKESDHKPLIWAGELQFWGPKPFRFNLGWLQTPKFLAMCEEWWKKDVVQGWAAFKVFKKLKILKQNLKEWNRIVFQKPQKEISELQTSIQALRDLEVTNSLTLDEKNCLGLALVRVSQMKKALETKWMLCSRARWIKEGDKNSKFFHLLYKIRQHGNFIPGLLINSNWIEDPITIKGYVIQHFGELFSATTPTSVSVDWRLLGLKTLSEGQKESLEAEFSKQEIWEAILSCGGNKSPGPDGFSMDFIKKGWSFIQDDIVQCKQDNIVEGVIYSRHKRTIPFKLMEDLSQVKGSTLSFVWKSIVQLQRHYPMNDVLGHHNWVWRCGKGDNISFWDDRWVGNQAFKSLFPALFALAVDNKAKVSESYIILDDGEVYWNVFFSRSLSAEERIQASVMLLKLRSIRIRVNEEDEVGWTPAPNGKYLAAHATQMAQELLPGNNAFWVSHIWNKEIPSKVSCFLWLALQGKIPVLEVLRNKHVISQDEDISCIWCQRQPETIHHLLLHCGWTNRIWRKLFSWWHLVWALPFSLEQFAQDWFEGMEFKTRKFWALIGPCAI</sequence>
<dbReference type="OrthoDB" id="1938374at2759"/>
<accession>A0A2U1KVH5</accession>
<dbReference type="InterPro" id="IPR026960">
    <property type="entry name" value="RVT-Znf"/>
</dbReference>
<feature type="domain" description="Endonuclease/exonuclease/phosphatase" evidence="1">
    <location>
        <begin position="264"/>
        <end position="412"/>
    </location>
</feature>
<reference evidence="3 4" key="1">
    <citation type="journal article" date="2018" name="Mol. Plant">
        <title>The genome of Artemisia annua provides insight into the evolution of Asteraceae family and artemisinin biosynthesis.</title>
        <authorList>
            <person name="Shen Q."/>
            <person name="Zhang L."/>
            <person name="Liao Z."/>
            <person name="Wang S."/>
            <person name="Yan T."/>
            <person name="Shi P."/>
            <person name="Liu M."/>
            <person name="Fu X."/>
            <person name="Pan Q."/>
            <person name="Wang Y."/>
            <person name="Lv Z."/>
            <person name="Lu X."/>
            <person name="Zhang F."/>
            <person name="Jiang W."/>
            <person name="Ma Y."/>
            <person name="Chen M."/>
            <person name="Hao X."/>
            <person name="Li L."/>
            <person name="Tang Y."/>
            <person name="Lv G."/>
            <person name="Zhou Y."/>
            <person name="Sun X."/>
            <person name="Brodelius P.E."/>
            <person name="Rose J.K.C."/>
            <person name="Tang K."/>
        </authorList>
    </citation>
    <scope>NUCLEOTIDE SEQUENCE [LARGE SCALE GENOMIC DNA]</scope>
    <source>
        <strain evidence="4">cv. Huhao1</strain>
        <tissue evidence="3">Leaf</tissue>
    </source>
</reference>
<dbReference type="EMBL" id="PKPP01013564">
    <property type="protein sequence ID" value="PWA40759.1"/>
    <property type="molecule type" value="Genomic_DNA"/>
</dbReference>
<dbReference type="PANTHER" id="PTHR36617">
    <property type="entry name" value="PROTEIN, PUTATIVE-RELATED"/>
    <property type="match status" value="1"/>
</dbReference>
<dbReference type="InterPro" id="IPR036691">
    <property type="entry name" value="Endo/exonu/phosph_ase_sf"/>
</dbReference>
<evidence type="ECO:0000313" key="3">
    <source>
        <dbReference type="EMBL" id="PWA40759.1"/>
    </source>
</evidence>
<dbReference type="GO" id="GO:0003824">
    <property type="term" value="F:catalytic activity"/>
    <property type="evidence" value="ECO:0007669"/>
    <property type="project" value="InterPro"/>
</dbReference>
<dbReference type="STRING" id="35608.A0A2U1KVH5"/>
<evidence type="ECO:0000259" key="1">
    <source>
        <dbReference type="Pfam" id="PF03372"/>
    </source>
</evidence>
<dbReference type="SUPFAM" id="SSF56219">
    <property type="entry name" value="DNase I-like"/>
    <property type="match status" value="1"/>
</dbReference>
<proteinExistence type="predicted"/>
<evidence type="ECO:0000313" key="4">
    <source>
        <dbReference type="Proteomes" id="UP000245207"/>
    </source>
</evidence>
<dbReference type="Proteomes" id="UP000245207">
    <property type="component" value="Unassembled WGS sequence"/>
</dbReference>
<comment type="caution">
    <text evidence="3">The sequence shown here is derived from an EMBL/GenBank/DDBJ whole genome shotgun (WGS) entry which is preliminary data.</text>
</comment>
<protein>
    <submittedName>
        <fullName evidence="3">Uncharacterized protein</fullName>
    </submittedName>
</protein>
<organism evidence="3 4">
    <name type="scientific">Artemisia annua</name>
    <name type="common">Sweet wormwood</name>
    <dbReference type="NCBI Taxonomy" id="35608"/>
    <lineage>
        <taxon>Eukaryota</taxon>
        <taxon>Viridiplantae</taxon>
        <taxon>Streptophyta</taxon>
        <taxon>Embryophyta</taxon>
        <taxon>Tracheophyta</taxon>
        <taxon>Spermatophyta</taxon>
        <taxon>Magnoliopsida</taxon>
        <taxon>eudicotyledons</taxon>
        <taxon>Gunneridae</taxon>
        <taxon>Pentapetalae</taxon>
        <taxon>asterids</taxon>
        <taxon>campanulids</taxon>
        <taxon>Asterales</taxon>
        <taxon>Asteraceae</taxon>
        <taxon>Asteroideae</taxon>
        <taxon>Anthemideae</taxon>
        <taxon>Artemisiinae</taxon>
        <taxon>Artemisia</taxon>
    </lineage>
</organism>
<name>A0A2U1KVH5_ARTAN</name>
<dbReference type="PANTHER" id="PTHR36617:SF16">
    <property type="entry name" value="OS04G0516500 PROTEIN"/>
    <property type="match status" value="1"/>
</dbReference>
<dbReference type="Pfam" id="PF13966">
    <property type="entry name" value="zf-RVT"/>
    <property type="match status" value="1"/>
</dbReference>
<keyword evidence="4" id="KW-1185">Reference proteome</keyword>
<gene>
    <name evidence="3" type="ORF">CTI12_AA557640</name>
</gene>